<evidence type="ECO:0000313" key="15">
    <source>
        <dbReference type="EMBL" id="OXA90759.1"/>
    </source>
</evidence>
<evidence type="ECO:0000313" key="17">
    <source>
        <dbReference type="Proteomes" id="UP000198302"/>
    </source>
</evidence>
<organism evidence="14 16">
    <name type="scientific">Flavobacterium hibernum</name>
    <dbReference type="NCBI Taxonomy" id="37752"/>
    <lineage>
        <taxon>Bacteria</taxon>
        <taxon>Pseudomonadati</taxon>
        <taxon>Bacteroidota</taxon>
        <taxon>Flavobacteriia</taxon>
        <taxon>Flavobacteriales</taxon>
        <taxon>Flavobacteriaceae</taxon>
        <taxon>Flavobacterium</taxon>
    </lineage>
</organism>
<dbReference type="AlphaFoldDB" id="A0A0D0EXA7"/>
<comment type="caution">
    <text evidence="14">The sequence shown here is derived from an EMBL/GenBank/DDBJ whole genome shotgun (WGS) entry which is preliminary data.</text>
</comment>
<dbReference type="GO" id="GO:0061605">
    <property type="term" value="F:molybdopterin-synthase adenylyltransferase activity"/>
    <property type="evidence" value="ECO:0007669"/>
    <property type="project" value="UniProtKB-EC"/>
</dbReference>
<dbReference type="FunFam" id="3.40.50.720:FF:000033">
    <property type="entry name" value="Adenylyltransferase and sulfurtransferase MOCS3"/>
    <property type="match status" value="1"/>
</dbReference>
<dbReference type="Gene3D" id="3.40.50.720">
    <property type="entry name" value="NAD(P)-binding Rossmann-like Domain"/>
    <property type="match status" value="1"/>
</dbReference>
<sequence>MSIIQEFLRYNRQTILPEIGDEGQEKLKKAKVLVIGSGGLGCPILQYIVTAGVGYIGIIDFDTIEIHNLHRQILYTENEIGKEKAIVAKEVLSKLNPLIEVIAITEKLTIENASTIIAQYDVVVDGSDNFTTRYLVNDTCVTLQKPLIYGSILKFEGQVAVFNHNGSKNLRDLFPEIPDPKDVPNCNVNGVLGTLPGIIGTMMAHETLKLIMELPTLRNELVLFNTLNWGFTKLNF</sequence>
<evidence type="ECO:0000259" key="13">
    <source>
        <dbReference type="Pfam" id="PF00899"/>
    </source>
</evidence>
<evidence type="ECO:0000313" key="16">
    <source>
        <dbReference type="Proteomes" id="UP000032061"/>
    </source>
</evidence>
<dbReference type="RefSeq" id="WP_041516413.1">
    <property type="nucleotide sequence ID" value="NZ_JPRK01000005.1"/>
</dbReference>
<evidence type="ECO:0000256" key="10">
    <source>
        <dbReference type="ARBA" id="ARBA00075110"/>
    </source>
</evidence>
<dbReference type="CDD" id="cd00757">
    <property type="entry name" value="ThiF_MoeB_HesA_family"/>
    <property type="match status" value="1"/>
</dbReference>
<dbReference type="GO" id="GO:0008641">
    <property type="term" value="F:ubiquitin-like modifier activating enzyme activity"/>
    <property type="evidence" value="ECO:0007669"/>
    <property type="project" value="InterPro"/>
</dbReference>
<protein>
    <recommendedName>
        <fullName evidence="9">Molybdopterin-synthase adenylyltransferase</fullName>
        <ecNumber evidence="8">2.7.7.80</ecNumber>
    </recommendedName>
    <alternativeName>
        <fullName evidence="12">MoaD protein adenylase</fullName>
    </alternativeName>
    <alternativeName>
        <fullName evidence="10">Molybdopterin-converting factor subunit 1 adenylase</fullName>
    </alternativeName>
    <alternativeName>
        <fullName evidence="11">Sulfur carrier protein MoaD adenylyltransferase</fullName>
    </alternativeName>
</protein>
<comment type="catalytic activity">
    <reaction evidence="5">
        <text>[molybdopterin-synthase sulfur-carrier protein]-C-terminal Gly-Gly + ATP + H(+) = [molybdopterin-synthase sulfur-carrier protein]-C-terminal Gly-Gly-AMP + diphosphate</text>
        <dbReference type="Rhea" id="RHEA:43616"/>
        <dbReference type="Rhea" id="RHEA-COMP:12159"/>
        <dbReference type="Rhea" id="RHEA-COMP:12202"/>
        <dbReference type="ChEBI" id="CHEBI:15378"/>
        <dbReference type="ChEBI" id="CHEBI:30616"/>
        <dbReference type="ChEBI" id="CHEBI:33019"/>
        <dbReference type="ChEBI" id="CHEBI:90618"/>
        <dbReference type="ChEBI" id="CHEBI:90778"/>
        <dbReference type="EC" id="2.7.7.80"/>
    </reaction>
</comment>
<dbReference type="GO" id="GO:0008146">
    <property type="term" value="F:sulfotransferase activity"/>
    <property type="evidence" value="ECO:0007669"/>
    <property type="project" value="TreeGrafter"/>
</dbReference>
<comment type="subunit">
    <text evidence="7">Homodimer. Forms a stable heterotetrameric complex of 2 MoeB and 2 MoaD during adenylation of MoaD.</text>
</comment>
<evidence type="ECO:0000256" key="3">
    <source>
        <dbReference type="ARBA" id="ARBA00022741"/>
    </source>
</evidence>
<evidence type="ECO:0000256" key="6">
    <source>
        <dbReference type="ARBA" id="ARBA00055169"/>
    </source>
</evidence>
<evidence type="ECO:0000256" key="12">
    <source>
        <dbReference type="ARBA" id="ARBA00078531"/>
    </source>
</evidence>
<evidence type="ECO:0000256" key="2">
    <source>
        <dbReference type="ARBA" id="ARBA00022679"/>
    </source>
</evidence>
<dbReference type="SUPFAM" id="SSF69572">
    <property type="entry name" value="Activating enzymes of the ubiquitin-like proteins"/>
    <property type="match status" value="1"/>
</dbReference>
<keyword evidence="3" id="KW-0547">Nucleotide-binding</keyword>
<dbReference type="Proteomes" id="UP000032061">
    <property type="component" value="Unassembled WGS sequence"/>
</dbReference>
<reference evidence="15 17" key="2">
    <citation type="submission" date="2016-11" db="EMBL/GenBank/DDBJ databases">
        <title>Whole genomes of Flavobacteriaceae.</title>
        <authorList>
            <person name="Stine C."/>
            <person name="Li C."/>
            <person name="Tadesse D."/>
        </authorList>
    </citation>
    <scope>NUCLEOTIDE SEQUENCE [LARGE SCALE GENOMIC DNA]</scope>
    <source>
        <strain evidence="15 17">ATCC 51468</strain>
    </source>
</reference>
<dbReference type="GO" id="GO:0005524">
    <property type="term" value="F:ATP binding"/>
    <property type="evidence" value="ECO:0007669"/>
    <property type="project" value="UniProtKB-KW"/>
</dbReference>
<feature type="domain" description="THIF-type NAD/FAD binding fold" evidence="13">
    <location>
        <begin position="10"/>
        <end position="230"/>
    </location>
</feature>
<dbReference type="GO" id="GO:0004792">
    <property type="term" value="F:thiosulfate-cyanide sulfurtransferase activity"/>
    <property type="evidence" value="ECO:0007669"/>
    <property type="project" value="TreeGrafter"/>
</dbReference>
<name>A0A0D0EXA7_9FLAO</name>
<keyword evidence="17" id="KW-1185">Reference proteome</keyword>
<evidence type="ECO:0000256" key="5">
    <source>
        <dbReference type="ARBA" id="ARBA00052218"/>
    </source>
</evidence>
<dbReference type="GO" id="GO:0005829">
    <property type="term" value="C:cytosol"/>
    <property type="evidence" value="ECO:0007669"/>
    <property type="project" value="TreeGrafter"/>
</dbReference>
<dbReference type="OrthoDB" id="9804286at2"/>
<evidence type="ECO:0000256" key="8">
    <source>
        <dbReference type="ARBA" id="ARBA00066884"/>
    </source>
</evidence>
<gene>
    <name evidence="15" type="ORF">B0A73_03205</name>
    <name evidence="14" type="ORF">IW18_04630</name>
</gene>
<dbReference type="Pfam" id="PF00899">
    <property type="entry name" value="ThiF"/>
    <property type="match status" value="1"/>
</dbReference>
<accession>A0A0D0EXA7</accession>
<evidence type="ECO:0000256" key="9">
    <source>
        <dbReference type="ARBA" id="ARBA00073635"/>
    </source>
</evidence>
<dbReference type="InterPro" id="IPR035985">
    <property type="entry name" value="Ubiquitin-activating_enz"/>
</dbReference>
<dbReference type="InterPro" id="IPR000594">
    <property type="entry name" value="ThiF_NAD_FAD-bd"/>
</dbReference>
<evidence type="ECO:0000256" key="4">
    <source>
        <dbReference type="ARBA" id="ARBA00022840"/>
    </source>
</evidence>
<dbReference type="InterPro" id="IPR045886">
    <property type="entry name" value="ThiF/MoeB/HesA"/>
</dbReference>
<dbReference type="STRING" id="37752.IW18_04630"/>
<comment type="similarity">
    <text evidence="1">Belongs to the HesA/MoeB/ThiF family.</text>
</comment>
<keyword evidence="2" id="KW-0808">Transferase</keyword>
<evidence type="ECO:0000256" key="7">
    <source>
        <dbReference type="ARBA" id="ARBA00063809"/>
    </source>
</evidence>
<dbReference type="PANTHER" id="PTHR10953">
    <property type="entry name" value="UBIQUITIN-ACTIVATING ENZYME E1"/>
    <property type="match status" value="1"/>
</dbReference>
<keyword evidence="4" id="KW-0067">ATP-binding</keyword>
<dbReference type="EMBL" id="MUGX01000006">
    <property type="protein sequence ID" value="OXA90759.1"/>
    <property type="molecule type" value="Genomic_DNA"/>
</dbReference>
<evidence type="ECO:0000256" key="11">
    <source>
        <dbReference type="ARBA" id="ARBA00075328"/>
    </source>
</evidence>
<proteinExistence type="inferred from homology"/>
<evidence type="ECO:0000256" key="1">
    <source>
        <dbReference type="ARBA" id="ARBA00009919"/>
    </source>
</evidence>
<comment type="function">
    <text evidence="6">Catalyzes the adenylation by ATP of the carboxyl group of the C-terminal glycine of sulfur carrier protein MoaD.</text>
</comment>
<dbReference type="EC" id="2.7.7.80" evidence="8"/>
<dbReference type="PANTHER" id="PTHR10953:SF102">
    <property type="entry name" value="ADENYLYLTRANSFERASE AND SULFURTRANSFERASE MOCS3"/>
    <property type="match status" value="1"/>
</dbReference>
<evidence type="ECO:0000313" key="14">
    <source>
        <dbReference type="EMBL" id="KIO53638.1"/>
    </source>
</evidence>
<dbReference type="EMBL" id="JPRK01000005">
    <property type="protein sequence ID" value="KIO53638.1"/>
    <property type="molecule type" value="Genomic_DNA"/>
</dbReference>
<dbReference type="Proteomes" id="UP000198302">
    <property type="component" value="Unassembled WGS sequence"/>
</dbReference>
<reference evidence="14 16" key="1">
    <citation type="submission" date="2015-01" db="EMBL/GenBank/DDBJ databases">
        <title>Genome of Flavobacterium hibernum DSM 12611.</title>
        <authorList>
            <person name="Stropko S.J."/>
            <person name="Pipes S.E."/>
            <person name="Newman J.D."/>
        </authorList>
    </citation>
    <scope>NUCLEOTIDE SEQUENCE [LARGE SCALE GENOMIC DNA]</scope>
    <source>
        <strain evidence="14 16">DSM 12611</strain>
    </source>
</reference>